<dbReference type="InterPro" id="IPR036864">
    <property type="entry name" value="Zn2-C6_fun-type_DNA-bd_sf"/>
</dbReference>
<dbReference type="EMBL" id="JBAWTH010000106">
    <property type="protein sequence ID" value="KAL2276915.1"/>
    <property type="molecule type" value="Genomic_DNA"/>
</dbReference>
<dbReference type="SUPFAM" id="SSF57701">
    <property type="entry name" value="Zn2/Cys6 DNA-binding domain"/>
    <property type="match status" value="1"/>
</dbReference>
<dbReference type="Gene3D" id="4.10.240.10">
    <property type="entry name" value="Zn(2)-C6 fungal-type DNA-binding domain"/>
    <property type="match status" value="1"/>
</dbReference>
<dbReference type="InterPro" id="IPR001138">
    <property type="entry name" value="Zn2Cys6_DnaBD"/>
</dbReference>
<feature type="region of interest" description="Disordered" evidence="2">
    <location>
        <begin position="79"/>
        <end position="114"/>
    </location>
</feature>
<feature type="domain" description="Zn(2)-C6 fungal-type" evidence="3">
    <location>
        <begin position="50"/>
        <end position="80"/>
    </location>
</feature>
<dbReference type="InterPro" id="IPR052400">
    <property type="entry name" value="Zn2-C6_fungal_TF"/>
</dbReference>
<keyword evidence="5" id="KW-1185">Reference proteome</keyword>
<protein>
    <recommendedName>
        <fullName evidence="3">Zn(2)-C6 fungal-type domain-containing protein</fullName>
    </recommendedName>
</protein>
<evidence type="ECO:0000259" key="3">
    <source>
        <dbReference type="PROSITE" id="PS50048"/>
    </source>
</evidence>
<dbReference type="PROSITE" id="PS00463">
    <property type="entry name" value="ZN2_CY6_FUNGAL_1"/>
    <property type="match status" value="1"/>
</dbReference>
<accession>A0ABR4E3C5</accession>
<gene>
    <name evidence="4" type="ORF">FJTKL_00378</name>
</gene>
<evidence type="ECO:0000256" key="2">
    <source>
        <dbReference type="SAM" id="MobiDB-lite"/>
    </source>
</evidence>
<feature type="region of interest" description="Disordered" evidence="2">
    <location>
        <begin position="139"/>
        <end position="169"/>
    </location>
</feature>
<reference evidence="4 5" key="1">
    <citation type="submission" date="2024-03" db="EMBL/GenBank/DDBJ databases">
        <title>A high-quality draft genome sequence of Diaporthe vaccinii, a causative agent of upright dieback and viscid rot disease in cranberry plants.</title>
        <authorList>
            <person name="Sarrasin M."/>
            <person name="Lang B.F."/>
            <person name="Burger G."/>
        </authorList>
    </citation>
    <scope>NUCLEOTIDE SEQUENCE [LARGE SCALE GENOMIC DNA]</scope>
    <source>
        <strain evidence="4 5">IS7</strain>
    </source>
</reference>
<dbReference type="Pfam" id="PF11951">
    <property type="entry name" value="Fungal_trans_2"/>
    <property type="match status" value="1"/>
</dbReference>
<keyword evidence="1" id="KW-0539">Nucleus</keyword>
<organism evidence="4 5">
    <name type="scientific">Diaporthe vaccinii</name>
    <dbReference type="NCBI Taxonomy" id="105482"/>
    <lineage>
        <taxon>Eukaryota</taxon>
        <taxon>Fungi</taxon>
        <taxon>Dikarya</taxon>
        <taxon>Ascomycota</taxon>
        <taxon>Pezizomycotina</taxon>
        <taxon>Sordariomycetes</taxon>
        <taxon>Sordariomycetidae</taxon>
        <taxon>Diaporthales</taxon>
        <taxon>Diaporthaceae</taxon>
        <taxon>Diaporthe</taxon>
        <taxon>Diaporthe eres species complex</taxon>
    </lineage>
</organism>
<feature type="compositionally biased region" description="Low complexity" evidence="2">
    <location>
        <begin position="81"/>
        <end position="102"/>
    </location>
</feature>
<proteinExistence type="predicted"/>
<evidence type="ECO:0000256" key="1">
    <source>
        <dbReference type="ARBA" id="ARBA00023242"/>
    </source>
</evidence>
<dbReference type="Pfam" id="PF00172">
    <property type="entry name" value="Zn_clus"/>
    <property type="match status" value="1"/>
</dbReference>
<dbReference type="PANTHER" id="PTHR47657:SF7">
    <property type="entry name" value="STEROL REGULATORY ELEMENT-BINDING PROTEIN ECM22"/>
    <property type="match status" value="1"/>
</dbReference>
<feature type="region of interest" description="Disordered" evidence="2">
    <location>
        <begin position="1"/>
        <end position="52"/>
    </location>
</feature>
<evidence type="ECO:0000313" key="5">
    <source>
        <dbReference type="Proteomes" id="UP001600888"/>
    </source>
</evidence>
<dbReference type="EMBL" id="JBAWTH010000106">
    <property type="protein sequence ID" value="KAL2276913.1"/>
    <property type="molecule type" value="Genomic_DNA"/>
</dbReference>
<dbReference type="CDD" id="cd00067">
    <property type="entry name" value="GAL4"/>
    <property type="match status" value="1"/>
</dbReference>
<comment type="caution">
    <text evidence="4">The sequence shown here is derived from an EMBL/GenBank/DDBJ whole genome shotgun (WGS) entry which is preliminary data.</text>
</comment>
<dbReference type="PROSITE" id="PS50048">
    <property type="entry name" value="ZN2_CY6_FUNGAL_2"/>
    <property type="match status" value="1"/>
</dbReference>
<dbReference type="InterPro" id="IPR021858">
    <property type="entry name" value="Fun_TF"/>
</dbReference>
<name>A0ABR4E3C5_9PEZI</name>
<dbReference type="EMBL" id="JBAWTH010000106">
    <property type="protein sequence ID" value="KAL2276914.1"/>
    <property type="molecule type" value="Genomic_DNA"/>
</dbReference>
<dbReference type="SMART" id="SM00066">
    <property type="entry name" value="GAL4"/>
    <property type="match status" value="1"/>
</dbReference>
<feature type="compositionally biased region" description="Pro residues" evidence="2">
    <location>
        <begin position="10"/>
        <end position="32"/>
    </location>
</feature>
<dbReference type="Proteomes" id="UP001600888">
    <property type="component" value="Unassembled WGS sequence"/>
</dbReference>
<evidence type="ECO:0000313" key="4">
    <source>
        <dbReference type="EMBL" id="KAL2276915.1"/>
    </source>
</evidence>
<feature type="compositionally biased region" description="Basic residues" evidence="2">
    <location>
        <begin position="39"/>
        <end position="52"/>
    </location>
</feature>
<sequence length="551" mass="61297">MGTLGHRDGSPPPPPALHPPAAPLAPPPPPPPPEERPYHAKRPHRKSRLGCRNCKARKVKCDEAKPRCRNCSLRKDICNYPAPQNAAPAVQPSSSSGTAAAPSPAPVPVQPSSSASAASTSVRFAYGSPLSVRTAASPALPYQHYSPGPPSDSRRGSQDDSSNSSGSTELIIVDEPPVKLAGTDEYDMKLLWFYSTETYASFAIEAGRIPFIDKILKSHIITFAFQSPFLMDCILGLSALHMQSLHMTVPASKAITYRARAFSGYRRAIERADPKDFPALLACSLLLCMLSSEAFREPDMKPLYIIDWMVLWRGIGLIMDIIPIETLVSSGLEKLFSRPAFNLNQTALHIPNNLFFMITSIKEDDEDYPYVEAYYSTLKFLGGLYLELEVGFSPVLSMRIITWFTFLPKPFIELGRKRRPRALVILAHYLSFLKMVEGVWWMLGIGDRSIQDIIDHLGPEWQPLLSVPRAAMSIHDKVELAKLIRGNHAWEPAEVDQIMQHPNPDLRKFTMVNNQGQEVAYNKEEGGWVPLARNAEPQEPSCLKYLTPPYV</sequence>
<dbReference type="PANTHER" id="PTHR47657">
    <property type="entry name" value="STEROL REGULATORY ELEMENT-BINDING PROTEIN ECM22"/>
    <property type="match status" value="1"/>
</dbReference>